<dbReference type="InterPro" id="IPR038765">
    <property type="entry name" value="Papain-like_cys_pep_sf"/>
</dbReference>
<proteinExistence type="predicted"/>
<protein>
    <recommendedName>
        <fullName evidence="1">Transglutaminase-like domain-containing protein</fullName>
    </recommendedName>
</protein>
<dbReference type="Gene3D" id="3.10.620.30">
    <property type="match status" value="1"/>
</dbReference>
<evidence type="ECO:0000259" key="1">
    <source>
        <dbReference type="Pfam" id="PF01841"/>
    </source>
</evidence>
<dbReference type="EMBL" id="MNYI01000221">
    <property type="protein sequence ID" value="OIP37141.1"/>
    <property type="molecule type" value="Genomic_DNA"/>
</dbReference>
<dbReference type="Pfam" id="PF01841">
    <property type="entry name" value="Transglut_core"/>
    <property type="match status" value="1"/>
</dbReference>
<dbReference type="STRING" id="1817895.AUJ95_08635"/>
<comment type="caution">
    <text evidence="2">The sequence shown here is derived from an EMBL/GenBank/DDBJ whole genome shotgun (WGS) entry which is preliminary data.</text>
</comment>
<dbReference type="Proteomes" id="UP000183085">
    <property type="component" value="Unassembled WGS sequence"/>
</dbReference>
<evidence type="ECO:0000313" key="3">
    <source>
        <dbReference type="Proteomes" id="UP000183085"/>
    </source>
</evidence>
<reference evidence="2 3" key="1">
    <citation type="journal article" date="2016" name="Environ. Microbiol.">
        <title>Genomic resolution of a cold subsurface aquifer community provides metabolic insights for novel microbes adapted to high CO concentrations.</title>
        <authorList>
            <person name="Probst A.J."/>
            <person name="Castelle C.J."/>
            <person name="Singh A."/>
            <person name="Brown C.T."/>
            <person name="Anantharaman K."/>
            <person name="Sharon I."/>
            <person name="Hug L.A."/>
            <person name="Burstein D."/>
            <person name="Emerson J.B."/>
            <person name="Thomas B.C."/>
            <person name="Banfield J.F."/>
        </authorList>
    </citation>
    <scope>NUCLEOTIDE SEQUENCE [LARGE SCALE GENOMIC DNA]</scope>
    <source>
        <strain evidence="2">CG2_30_40_21</strain>
    </source>
</reference>
<dbReference type="SUPFAM" id="SSF54001">
    <property type="entry name" value="Cysteine proteinases"/>
    <property type="match status" value="1"/>
</dbReference>
<gene>
    <name evidence="2" type="ORF">AUJ95_08635</name>
</gene>
<dbReference type="InterPro" id="IPR002931">
    <property type="entry name" value="Transglutaminase-like"/>
</dbReference>
<feature type="domain" description="Transglutaminase-like" evidence="1">
    <location>
        <begin position="178"/>
        <end position="329"/>
    </location>
</feature>
<organism evidence="2 3">
    <name type="scientific">Candidatus Desantisbacteria bacterium CG2_30_40_21</name>
    <dbReference type="NCBI Taxonomy" id="1817895"/>
    <lineage>
        <taxon>Bacteria</taxon>
        <taxon>Candidatus Desantisiibacteriota</taxon>
    </lineage>
</organism>
<evidence type="ECO:0000313" key="2">
    <source>
        <dbReference type="EMBL" id="OIP37141.1"/>
    </source>
</evidence>
<name>A0A1J5DLU4_9BACT</name>
<sequence length="904" mass="102023">MALKGQMPVSEGLPLKDVRGVVQQQKGLLLEMDADIVKALSEEGKRLKQQGASSLLEQHEVFIQRYRQNMDNLLKVLEQIIKADDGQLFLEIEAALTCIHQLIPPKELQEPHPSLPEPPTNVPPFIQLPMDSVTIDEISSSFEEEMFPKNKKQIAPSLQSAPIDESILLAETPDIQITPEIRALAEKLEHSPVKIFEWVYNNIDYTPYYGSFKGSQHTLLEKSGNDWDTCSLLMALYRVSNIPCRYVRGVIRMDIETAMNWIGVKNPQAAGNVFYYSGYPITSLLSSDRQTLLGFSGLEHVIVEAYLPYGNYRGIWNDSTEKIWIPLDPSFKNYEYTEGNLNARNVDFATSTYYAKVQELSPIEYHKAQITGNQKEMRITRQIKQKRFEFLPEVLPYYGSNMDEDKGVYYPYCIWRGSLDTLTSLEERHRFRIFAGAGYSEVEAHLSFPDAYGKRLILSYEPATENDKKVMDEGHFYLAKFKAVFRLDGEKIAEGKKELSARDIGGTELAGIYPIYPIPKEKDAEGNGAIGTVTKFTRVSVGGCHAFVVDTNGDTDRLIENRIQKIVDDIDTENTGLVDERVIGEILNIAGLRYFNNCERQAKEIASLNHYYYQPRISNAILSQRISPIMLAGNVTGIELTNEFIDADVWDDKYGDFLCPVEGVGDKKERNLSILIGANGSYFEHKVLEDTFDVPAVSTVKIIQLANERGIAIRYITADTISVLDEIGISNAAKKYIRNCLTEHPERVIIIPEKEIEYHDWVGIGYIVEDTETGNGGYMISGGLRGGETAEGAGCERALWKVSKKESYWKNVKKAIGAGYAAAEGAQKVMDEVGRILGKDLKTYQEMQDWAKALRWYNEQGYDITDPCLMIRAYKDATGRDLTLTVWQEATNAAIKEALKNYTM</sequence>
<accession>A0A1J5DLU4</accession>
<dbReference type="AlphaFoldDB" id="A0A1J5DLU4"/>